<reference evidence="1" key="1">
    <citation type="submission" date="2022-07" db="EMBL/GenBank/DDBJ databases">
        <title>Genome Sequence of Physisporinus lineatus.</title>
        <authorList>
            <person name="Buettner E."/>
        </authorList>
    </citation>
    <scope>NUCLEOTIDE SEQUENCE</scope>
    <source>
        <strain evidence="1">VT162</strain>
    </source>
</reference>
<organism evidence="1 2">
    <name type="scientific">Meripilus lineatus</name>
    <dbReference type="NCBI Taxonomy" id="2056292"/>
    <lineage>
        <taxon>Eukaryota</taxon>
        <taxon>Fungi</taxon>
        <taxon>Dikarya</taxon>
        <taxon>Basidiomycota</taxon>
        <taxon>Agaricomycotina</taxon>
        <taxon>Agaricomycetes</taxon>
        <taxon>Polyporales</taxon>
        <taxon>Meripilaceae</taxon>
        <taxon>Meripilus</taxon>
    </lineage>
</organism>
<protein>
    <submittedName>
        <fullName evidence="1">Uncharacterized protein</fullName>
    </submittedName>
</protein>
<dbReference type="EMBL" id="JANAWD010000187">
    <property type="protein sequence ID" value="KAJ3484496.1"/>
    <property type="molecule type" value="Genomic_DNA"/>
</dbReference>
<sequence length="95" mass="10448">MKKRIRKSILQTRMRKTYAIIKGGPKSTSGTGGGGVGDRWRVGVGDGWAAAAPPRGCLRLISKDILYNGFESNKLQGWEQGTARQPEDVILRYLT</sequence>
<comment type="caution">
    <text evidence="1">The sequence shown here is derived from an EMBL/GenBank/DDBJ whole genome shotgun (WGS) entry which is preliminary data.</text>
</comment>
<gene>
    <name evidence="1" type="ORF">NLI96_g5616</name>
</gene>
<name>A0AAD5V2R2_9APHY</name>
<accession>A0AAD5V2R2</accession>
<dbReference type="AlphaFoldDB" id="A0AAD5V2R2"/>
<proteinExistence type="predicted"/>
<evidence type="ECO:0000313" key="1">
    <source>
        <dbReference type="EMBL" id="KAJ3484496.1"/>
    </source>
</evidence>
<dbReference type="Proteomes" id="UP001212997">
    <property type="component" value="Unassembled WGS sequence"/>
</dbReference>
<evidence type="ECO:0000313" key="2">
    <source>
        <dbReference type="Proteomes" id="UP001212997"/>
    </source>
</evidence>
<keyword evidence="2" id="KW-1185">Reference proteome</keyword>